<dbReference type="Gene3D" id="2.130.10.30">
    <property type="entry name" value="Regulator of chromosome condensation 1/beta-lactamase-inhibitor protein II"/>
    <property type="match status" value="2"/>
</dbReference>
<evidence type="ECO:0000256" key="3">
    <source>
        <dbReference type="SAM" id="SignalP"/>
    </source>
</evidence>
<name>A0A9P1FIV5_9DINO</name>
<evidence type="ECO:0000256" key="1">
    <source>
        <dbReference type="SAM" id="MobiDB-lite"/>
    </source>
</evidence>
<dbReference type="EMBL" id="CAMXCT010000365">
    <property type="protein sequence ID" value="CAI3977778.1"/>
    <property type="molecule type" value="Genomic_DNA"/>
</dbReference>
<feature type="compositionally biased region" description="Polar residues" evidence="1">
    <location>
        <begin position="1014"/>
        <end position="1028"/>
    </location>
</feature>
<dbReference type="InterPro" id="IPR051553">
    <property type="entry name" value="Ran_GTPase-activating"/>
</dbReference>
<dbReference type="PANTHER" id="PTHR45982:SF1">
    <property type="entry name" value="REGULATOR OF CHROMOSOME CONDENSATION"/>
    <property type="match status" value="1"/>
</dbReference>
<organism evidence="4">
    <name type="scientific">Cladocopium goreaui</name>
    <dbReference type="NCBI Taxonomy" id="2562237"/>
    <lineage>
        <taxon>Eukaryota</taxon>
        <taxon>Sar</taxon>
        <taxon>Alveolata</taxon>
        <taxon>Dinophyceae</taxon>
        <taxon>Suessiales</taxon>
        <taxon>Symbiodiniaceae</taxon>
        <taxon>Cladocopium</taxon>
    </lineage>
</organism>
<feature type="region of interest" description="Disordered" evidence="1">
    <location>
        <begin position="858"/>
        <end position="885"/>
    </location>
</feature>
<keyword evidence="6" id="KW-1185">Reference proteome</keyword>
<evidence type="ECO:0000313" key="5">
    <source>
        <dbReference type="EMBL" id="CAL4765090.1"/>
    </source>
</evidence>
<feature type="compositionally biased region" description="Low complexity" evidence="1">
    <location>
        <begin position="1029"/>
        <end position="1051"/>
    </location>
</feature>
<protein>
    <submittedName>
        <fullName evidence="5">Mitochondrial chaperone BCS1</fullName>
    </submittedName>
</protein>
<sequence>MWTLQFALLSGQEVTVQAEPEETIDNVLNKAQEALNVLIVSVVSSSGTLLDITRSLEDEGVQDGDRLLCVVDRPDPACQWHSKSLIFAALREDGGLVVWGGSSCCEVPNHLRNVQTVCTNSGAIAAITEGKVVTWGDPEVGGDSSAVEHLLVDVRCVCPSSYAFAALKNDGSVVCWGCASAGGDCFAVQDQLHDVCQLSGATWAFTAVKNDGSAVTWGDERKGGDSSAVQEQLVNVKSVCASSWSFAALRHDGHVITWGVDKKGGDSRSVQSQLYNVLQLRSTSWAFAALRSDGCIITWGDAQHGGDGGQVQSQLKSICQICACADAFAALDRRGSVVSWGALPSISLHDVQRLSASSLAFAALKKDGTVTAWGDRSKGGDISRVRSELVNVQQICGSSWAFAALLGDRQAACLRSQLLIAMPRRRVQGLLQALRCKASFVSRSVLRWRHALSLQGQASLSLRNVAAVLTVNFDVLNGRLYAVDQKHGMEGSMSLESQEFELHILWCGKGCEPVKYTADLFQLASQHRRYVQMLEETFATAILSRKGTDSSVPGRTPATASQLQALPSCESSRRLLAIEYARLHWRFKTSSKSDAVEVAACYGTKRSDSLDLTWTPCTGRRLPAPVDFHIPVPPLTAEPHSPADPVTLLEANEPKMADGEVRPHWGSWKMANADGTWRDLCRRQAIELTLTVVALCCWTIMCVIDLFGWQDGLDSDSDVASQILSLSSLAVSCIAFATRPCCVYRILQKDPDGTAGQSRLQYQLLILLASQWSLLCGALIWLVYHASSQRHPQVIAGVVAVFILLILLICSFVYLLHAQRKRLTTGVVEAPKEHPDMANQISNLSEDLAFASVDPQGDWTPDRSYSSGKPAIEVPDRSDDSDDALSDNYVGHLMSHTSPKSARSSQRSNFLKVRVASADDLEDPEQFTDECEMRKQKSNEVLRTSRGRWRPLFPTFMASSWQSPTMSRTSMLSLGGEMKRGPSLRGFRFETEKEVEESLEKEIKRHTLEVNAVLQRSTSPSPSLGSVPSQQSSAKKAKSSRASSSSGLSDGSGDKRSGSGLAD</sequence>
<proteinExistence type="predicted"/>
<dbReference type="AlphaFoldDB" id="A0A9P1FIV5"/>
<dbReference type="EMBL" id="CAMXCT030000365">
    <property type="protein sequence ID" value="CAL4765090.1"/>
    <property type="molecule type" value="Genomic_DNA"/>
</dbReference>
<feature type="signal peptide" evidence="3">
    <location>
        <begin position="1"/>
        <end position="18"/>
    </location>
</feature>
<comment type="caution">
    <text evidence="4">The sequence shown here is derived from an EMBL/GenBank/DDBJ whole genome shotgun (WGS) entry which is preliminary data.</text>
</comment>
<feature type="chain" id="PRO_5043271913" evidence="3">
    <location>
        <begin position="19"/>
        <end position="1063"/>
    </location>
</feature>
<dbReference type="OrthoDB" id="408734at2759"/>
<keyword evidence="3" id="KW-0732">Signal</keyword>
<dbReference type="Proteomes" id="UP001152797">
    <property type="component" value="Unassembled WGS sequence"/>
</dbReference>
<reference evidence="5 6" key="2">
    <citation type="submission" date="2024-05" db="EMBL/GenBank/DDBJ databases">
        <authorList>
            <person name="Chen Y."/>
            <person name="Shah S."/>
            <person name="Dougan E. K."/>
            <person name="Thang M."/>
            <person name="Chan C."/>
        </authorList>
    </citation>
    <scope>NUCLEOTIDE SEQUENCE [LARGE SCALE GENOMIC DNA]</scope>
</reference>
<dbReference type="InterPro" id="IPR009091">
    <property type="entry name" value="RCC1/BLIP-II"/>
</dbReference>
<gene>
    <name evidence="4" type="ORF">C1SCF055_LOCUS5896</name>
</gene>
<accession>A0A9P1FIV5</accession>
<keyword evidence="2" id="KW-0472">Membrane</keyword>
<feature type="region of interest" description="Disordered" evidence="1">
    <location>
        <begin position="1011"/>
        <end position="1063"/>
    </location>
</feature>
<feature type="transmembrane region" description="Helical" evidence="2">
    <location>
        <begin position="688"/>
        <end position="707"/>
    </location>
</feature>
<reference evidence="4" key="1">
    <citation type="submission" date="2022-10" db="EMBL/GenBank/DDBJ databases">
        <authorList>
            <person name="Chen Y."/>
            <person name="Dougan E. K."/>
            <person name="Chan C."/>
            <person name="Rhodes N."/>
            <person name="Thang M."/>
        </authorList>
    </citation>
    <scope>NUCLEOTIDE SEQUENCE</scope>
</reference>
<feature type="transmembrane region" description="Helical" evidence="2">
    <location>
        <begin position="794"/>
        <end position="816"/>
    </location>
</feature>
<evidence type="ECO:0000313" key="6">
    <source>
        <dbReference type="Proteomes" id="UP001152797"/>
    </source>
</evidence>
<keyword evidence="2" id="KW-1133">Transmembrane helix</keyword>
<dbReference type="SUPFAM" id="SSF50985">
    <property type="entry name" value="RCC1/BLIP-II"/>
    <property type="match status" value="1"/>
</dbReference>
<evidence type="ECO:0000313" key="4">
    <source>
        <dbReference type="EMBL" id="CAI3977778.1"/>
    </source>
</evidence>
<keyword evidence="2" id="KW-0812">Transmembrane</keyword>
<dbReference type="EMBL" id="CAMXCT020000365">
    <property type="protein sequence ID" value="CAL1131153.1"/>
    <property type="molecule type" value="Genomic_DNA"/>
</dbReference>
<feature type="transmembrane region" description="Helical" evidence="2">
    <location>
        <begin position="762"/>
        <end position="782"/>
    </location>
</feature>
<dbReference type="PANTHER" id="PTHR45982">
    <property type="entry name" value="REGULATOR OF CHROMOSOME CONDENSATION"/>
    <property type="match status" value="1"/>
</dbReference>
<evidence type="ECO:0000256" key="2">
    <source>
        <dbReference type="SAM" id="Phobius"/>
    </source>
</evidence>